<feature type="non-terminal residue" evidence="3">
    <location>
        <position position="545"/>
    </location>
</feature>
<sequence>DLRTIMIESANARLAIWIVLTMYHALIFGLEFISSGEGESWWKCTTPFRRRIGPILITLATVILIPFIFVNWDVAQETKRMRCTELQVDADIAGQGVRIAAIIQVSLLILQALLGSFHSEMTGAKETGAGLILTSLSLAIALMVRMKLGALNPVDAAISVMILDGQGIALSIQLTSKETLAARWQVYIAVFTQFITLGTTMALIFKYSEGDFKTHGCQCLTVFYWAWLSSCPPPPDVNPTFELKVFWMYFACRIMCVAQASTHAIRDTATFDRAQKASRDTHRHRRIRGVLKKITFPYFTNYGTAHYNEYPATVTLMFTFYGALALTSLVNAEIAIQNLHIKPSSTVDSTGQVIAIIIAVASVGRALWLLCSILKSQEARLSFMWPWNLHELRSSSRPIWIKPPGWSHRGDFLDIGTLLMDPLDLASKCSSHPQVPATDQTRESEPDLERATPGSKPHTIPCTGHVFDLRPKPSVTVKANPMEQIHFTPSTGYLTACFAEPEIQAELTAGAKAATVFIVTAINIATGLSVTQTTSTGPTTLYPPI</sequence>
<evidence type="ECO:0000313" key="4">
    <source>
        <dbReference type="Proteomes" id="UP000738349"/>
    </source>
</evidence>
<feature type="transmembrane region" description="Helical" evidence="2">
    <location>
        <begin position="96"/>
        <end position="115"/>
    </location>
</feature>
<dbReference type="EMBL" id="JAGMUV010000013">
    <property type="protein sequence ID" value="KAH7136292.1"/>
    <property type="molecule type" value="Genomic_DNA"/>
</dbReference>
<dbReference type="OrthoDB" id="4834801at2759"/>
<feature type="non-terminal residue" evidence="3">
    <location>
        <position position="1"/>
    </location>
</feature>
<keyword evidence="2" id="KW-1133">Transmembrane helix</keyword>
<feature type="transmembrane region" description="Helical" evidence="2">
    <location>
        <begin position="53"/>
        <end position="75"/>
    </location>
</feature>
<dbReference type="AlphaFoldDB" id="A0A9P9IWJ9"/>
<proteinExistence type="predicted"/>
<feature type="transmembrane region" description="Helical" evidence="2">
    <location>
        <begin position="127"/>
        <end position="144"/>
    </location>
</feature>
<name>A0A9P9IWJ9_9HYPO</name>
<evidence type="ECO:0000313" key="3">
    <source>
        <dbReference type="EMBL" id="KAH7136292.1"/>
    </source>
</evidence>
<evidence type="ECO:0000256" key="1">
    <source>
        <dbReference type="SAM" id="MobiDB-lite"/>
    </source>
</evidence>
<keyword evidence="2" id="KW-0472">Membrane</keyword>
<protein>
    <submittedName>
        <fullName evidence="3">Uncharacterized protein</fullName>
    </submittedName>
</protein>
<feature type="compositionally biased region" description="Basic and acidic residues" evidence="1">
    <location>
        <begin position="440"/>
        <end position="450"/>
    </location>
</feature>
<evidence type="ECO:0000256" key="2">
    <source>
        <dbReference type="SAM" id="Phobius"/>
    </source>
</evidence>
<dbReference type="Proteomes" id="UP000738349">
    <property type="component" value="Unassembled WGS sequence"/>
</dbReference>
<organism evidence="3 4">
    <name type="scientific">Dactylonectria macrodidyma</name>
    <dbReference type="NCBI Taxonomy" id="307937"/>
    <lineage>
        <taxon>Eukaryota</taxon>
        <taxon>Fungi</taxon>
        <taxon>Dikarya</taxon>
        <taxon>Ascomycota</taxon>
        <taxon>Pezizomycotina</taxon>
        <taxon>Sordariomycetes</taxon>
        <taxon>Hypocreomycetidae</taxon>
        <taxon>Hypocreales</taxon>
        <taxon>Nectriaceae</taxon>
        <taxon>Dactylonectria</taxon>
    </lineage>
</organism>
<feature type="transmembrane region" description="Helical" evidence="2">
    <location>
        <begin position="186"/>
        <end position="205"/>
    </location>
</feature>
<gene>
    <name evidence="3" type="ORF">EDB81DRAFT_902067</name>
</gene>
<feature type="transmembrane region" description="Helical" evidence="2">
    <location>
        <begin position="12"/>
        <end position="33"/>
    </location>
</feature>
<reference evidence="3" key="1">
    <citation type="journal article" date="2021" name="Nat. Commun.">
        <title>Genetic determinants of endophytism in the Arabidopsis root mycobiome.</title>
        <authorList>
            <person name="Mesny F."/>
            <person name="Miyauchi S."/>
            <person name="Thiergart T."/>
            <person name="Pickel B."/>
            <person name="Atanasova L."/>
            <person name="Karlsson M."/>
            <person name="Huettel B."/>
            <person name="Barry K.W."/>
            <person name="Haridas S."/>
            <person name="Chen C."/>
            <person name="Bauer D."/>
            <person name="Andreopoulos W."/>
            <person name="Pangilinan J."/>
            <person name="LaButti K."/>
            <person name="Riley R."/>
            <person name="Lipzen A."/>
            <person name="Clum A."/>
            <person name="Drula E."/>
            <person name="Henrissat B."/>
            <person name="Kohler A."/>
            <person name="Grigoriev I.V."/>
            <person name="Martin F.M."/>
            <person name="Hacquard S."/>
        </authorList>
    </citation>
    <scope>NUCLEOTIDE SEQUENCE</scope>
    <source>
        <strain evidence="3">MPI-CAGE-AT-0147</strain>
    </source>
</reference>
<feature type="compositionally biased region" description="Polar residues" evidence="1">
    <location>
        <begin position="429"/>
        <end position="439"/>
    </location>
</feature>
<keyword evidence="2" id="KW-0812">Transmembrane</keyword>
<accession>A0A9P9IWJ9</accession>
<keyword evidence="4" id="KW-1185">Reference proteome</keyword>
<comment type="caution">
    <text evidence="3">The sequence shown here is derived from an EMBL/GenBank/DDBJ whole genome shotgun (WGS) entry which is preliminary data.</text>
</comment>
<feature type="region of interest" description="Disordered" evidence="1">
    <location>
        <begin position="429"/>
        <end position="456"/>
    </location>
</feature>
<feature type="transmembrane region" description="Helical" evidence="2">
    <location>
        <begin position="352"/>
        <end position="374"/>
    </location>
</feature>
<feature type="transmembrane region" description="Helical" evidence="2">
    <location>
        <begin position="310"/>
        <end position="332"/>
    </location>
</feature>